<keyword evidence="2" id="KW-1185">Reference proteome</keyword>
<dbReference type="Proteomes" id="UP000321248">
    <property type="component" value="Unassembled WGS sequence"/>
</dbReference>
<dbReference type="InterPro" id="IPR021834">
    <property type="entry name" value="DUF3426"/>
</dbReference>
<reference evidence="1 2" key="1">
    <citation type="submission" date="2019-08" db="EMBL/GenBank/DDBJ databases">
        <authorList>
            <person name="Karlyshev A.V."/>
        </authorList>
    </citation>
    <scope>NUCLEOTIDE SEQUENCE [LARGE SCALE GENOMIC DNA]</scope>
    <source>
        <strain evidence="1 2">Alg18-2.2</strain>
    </source>
</reference>
<evidence type="ECO:0000313" key="1">
    <source>
        <dbReference type="EMBL" id="TXK61055.1"/>
    </source>
</evidence>
<dbReference type="AlphaFoldDB" id="A0A5C8KM42"/>
<dbReference type="RefSeq" id="WP_147892098.1">
    <property type="nucleotide sequence ID" value="NZ_VRTS01000007.1"/>
</dbReference>
<comment type="caution">
    <text evidence="1">The sequence shown here is derived from an EMBL/GenBank/DDBJ whole genome shotgun (WGS) entry which is preliminary data.</text>
</comment>
<dbReference type="OrthoDB" id="6717714at2"/>
<protein>
    <submittedName>
        <fullName evidence="1">DUF3426 domain-containing protein</fullName>
    </submittedName>
</protein>
<sequence length="147" mass="15959">MAALGLAVLAAMQWLWVERDALAMQAQWRPGVERACGWLGCTLPAWHEPSAFTITARDVRPHPSVDGALLITATFRNDAAFAQPWPVVALTLSDLDGRVVGLRHFHAEDYLGGMPPEALVEAGQSARLALEVIEGDRAAVAFAFDFH</sequence>
<accession>A0A5C8KM42</accession>
<organism evidence="1 2">
    <name type="scientific">Alkalisalibacterium limincola</name>
    <dbReference type="NCBI Taxonomy" id="2699169"/>
    <lineage>
        <taxon>Bacteria</taxon>
        <taxon>Pseudomonadati</taxon>
        <taxon>Pseudomonadota</taxon>
        <taxon>Gammaproteobacteria</taxon>
        <taxon>Lysobacterales</taxon>
        <taxon>Lysobacteraceae</taxon>
        <taxon>Alkalisalibacterium</taxon>
    </lineage>
</organism>
<dbReference type="EMBL" id="VRTS01000007">
    <property type="protein sequence ID" value="TXK61055.1"/>
    <property type="molecule type" value="Genomic_DNA"/>
</dbReference>
<name>A0A5C8KM42_9GAMM</name>
<gene>
    <name evidence="1" type="ORF">FU658_10840</name>
</gene>
<dbReference type="Pfam" id="PF11906">
    <property type="entry name" value="DUF3426"/>
    <property type="match status" value="1"/>
</dbReference>
<proteinExistence type="predicted"/>
<evidence type="ECO:0000313" key="2">
    <source>
        <dbReference type="Proteomes" id="UP000321248"/>
    </source>
</evidence>